<dbReference type="KEGG" id="chya:V22_19760"/>
<protein>
    <submittedName>
        <fullName evidence="2">Uncharacterized protein</fullName>
    </submittedName>
</protein>
<reference evidence="2 3" key="1">
    <citation type="submission" date="2019-02" db="EMBL/GenBank/DDBJ databases">
        <title>Deep-cultivation of Planctomycetes and their phenomic and genomic characterization uncovers novel biology.</title>
        <authorList>
            <person name="Wiegand S."/>
            <person name="Jogler M."/>
            <person name="Boedeker C."/>
            <person name="Pinto D."/>
            <person name="Vollmers J."/>
            <person name="Rivas-Marin E."/>
            <person name="Kohn T."/>
            <person name="Peeters S.H."/>
            <person name="Heuer A."/>
            <person name="Rast P."/>
            <person name="Oberbeckmann S."/>
            <person name="Bunk B."/>
            <person name="Jeske O."/>
            <person name="Meyerdierks A."/>
            <person name="Storesund J.E."/>
            <person name="Kallscheuer N."/>
            <person name="Luecker S."/>
            <person name="Lage O.M."/>
            <person name="Pohl T."/>
            <person name="Merkel B.J."/>
            <person name="Hornburger P."/>
            <person name="Mueller R.-W."/>
            <person name="Bruemmer F."/>
            <person name="Labrenz M."/>
            <person name="Spormann A.M."/>
            <person name="Op den Camp H."/>
            <person name="Overmann J."/>
            <person name="Amann R."/>
            <person name="Jetten M.S.M."/>
            <person name="Mascher T."/>
            <person name="Medema M.H."/>
            <person name="Devos D.P."/>
            <person name="Kaster A.-K."/>
            <person name="Ovreas L."/>
            <person name="Rohde M."/>
            <person name="Galperin M.Y."/>
            <person name="Jogler C."/>
        </authorList>
    </citation>
    <scope>NUCLEOTIDE SEQUENCE [LARGE SCALE GENOMIC DNA]</scope>
    <source>
        <strain evidence="2 3">V22</strain>
    </source>
</reference>
<evidence type="ECO:0000313" key="3">
    <source>
        <dbReference type="Proteomes" id="UP000319976"/>
    </source>
</evidence>
<evidence type="ECO:0000313" key="2">
    <source>
        <dbReference type="EMBL" id="QDT64735.1"/>
    </source>
</evidence>
<keyword evidence="1" id="KW-0812">Transmembrane</keyword>
<dbReference type="Proteomes" id="UP000319976">
    <property type="component" value="Chromosome"/>
</dbReference>
<dbReference type="EMBL" id="CP036316">
    <property type="protein sequence ID" value="QDT64735.1"/>
    <property type="molecule type" value="Genomic_DNA"/>
</dbReference>
<organism evidence="2 3">
    <name type="scientific">Calycomorphotria hydatis</name>
    <dbReference type="NCBI Taxonomy" id="2528027"/>
    <lineage>
        <taxon>Bacteria</taxon>
        <taxon>Pseudomonadati</taxon>
        <taxon>Planctomycetota</taxon>
        <taxon>Planctomycetia</taxon>
        <taxon>Planctomycetales</taxon>
        <taxon>Planctomycetaceae</taxon>
        <taxon>Calycomorphotria</taxon>
    </lineage>
</organism>
<gene>
    <name evidence="2" type="ORF">V22_19760</name>
</gene>
<keyword evidence="1" id="KW-1133">Transmembrane helix</keyword>
<dbReference type="AlphaFoldDB" id="A0A517T8N8"/>
<keyword evidence="1" id="KW-0472">Membrane</keyword>
<feature type="transmembrane region" description="Helical" evidence="1">
    <location>
        <begin position="103"/>
        <end position="125"/>
    </location>
</feature>
<feature type="transmembrane region" description="Helical" evidence="1">
    <location>
        <begin position="28"/>
        <end position="49"/>
    </location>
</feature>
<feature type="transmembrane region" description="Helical" evidence="1">
    <location>
        <begin position="61"/>
        <end position="83"/>
    </location>
</feature>
<name>A0A517T8N8_9PLAN</name>
<sequence length="142" mass="14909">MGAVAGAIVGFVIEPLCFWGEPSGDGRIHLPVVGPIIFAASCSTVAAIFGGRTFSPKLGYFTIYVLAGIIAGILLGATVVPAVLTACNPMGFDAFSSKVFGGFQRLCILGGIPVGALLGLTFFAIRYRHRYATDHTDEREPE</sequence>
<accession>A0A517T8N8</accession>
<keyword evidence="3" id="KW-1185">Reference proteome</keyword>
<proteinExistence type="predicted"/>
<evidence type="ECO:0000256" key="1">
    <source>
        <dbReference type="SAM" id="Phobius"/>
    </source>
</evidence>